<keyword evidence="2" id="KW-1185">Reference proteome</keyword>
<dbReference type="RefSeq" id="XP_017893259.1">
    <property type="nucleotide sequence ID" value="XM_018037770.2"/>
</dbReference>
<evidence type="ECO:0000313" key="3">
    <source>
        <dbReference type="RefSeq" id="XP_017893259.1"/>
    </source>
</evidence>
<sequence>MNIFPIFLSLTLITFVLAEESEPSFADEHDDGFEEARGKKSFARLDPEELLKRAPMGFQGMRGKKNSIIADDKLFAEETNKRAPMGFQGMRGKKTNLITELEDIYSPDDYAKRAPMGFQGMRGKKLDDDYYKRAPMGFQGMRGKKSLEEILDEIKKGRFQDSKDKDVYLSDYPDYGRRAFPTDRYENILDKGDEYLREWEKRGPMGFQGTRGKKMILDTLEELDKRDVMAFHGMPGKENVLDAYLQHGPFDYEKGGTNFQDTEAGSDSFKRARMGFHGMRGKRGIAEFYEPGKRGTVDYPGDGSSLTENDLVGFEIEKRSPFRYLGVRGKKNPRWEFRGKFVGVRGKKSSTSLATGQRQPLF</sequence>
<feature type="chain" id="PRO_5044709164" evidence="1">
    <location>
        <begin position="19"/>
        <end position="362"/>
    </location>
</feature>
<dbReference type="KEGG" id="ccal:108632903"/>
<protein>
    <submittedName>
        <fullName evidence="3 4">Tachykinins isoform X1</fullName>
    </submittedName>
</protein>
<evidence type="ECO:0000313" key="5">
    <source>
        <dbReference type="RefSeq" id="XP_026666576.1"/>
    </source>
</evidence>
<dbReference type="Proteomes" id="UP000694925">
    <property type="component" value="Unplaced"/>
</dbReference>
<proteinExistence type="predicted"/>
<accession>A0AAJ7RVN5</accession>
<name>A0AAJ7RVN5_9HYME</name>
<evidence type="ECO:0000313" key="2">
    <source>
        <dbReference type="Proteomes" id="UP000694925"/>
    </source>
</evidence>
<dbReference type="GeneID" id="108632903"/>
<reference evidence="3 4" key="1">
    <citation type="submission" date="2025-04" db="UniProtKB">
        <authorList>
            <consortium name="RefSeq"/>
        </authorList>
    </citation>
    <scope>IDENTIFICATION</scope>
    <source>
        <tissue evidence="3 4">Whole body</tissue>
    </source>
</reference>
<feature type="signal peptide" evidence="1">
    <location>
        <begin position="1"/>
        <end position="18"/>
    </location>
</feature>
<gene>
    <name evidence="3 4 5" type="primary">LOC108632903</name>
</gene>
<dbReference type="CTD" id="21874"/>
<dbReference type="AlphaFoldDB" id="A0AAJ7RVN5"/>
<organism evidence="2 4">
    <name type="scientific">Ceratina calcarata</name>
    <dbReference type="NCBI Taxonomy" id="156304"/>
    <lineage>
        <taxon>Eukaryota</taxon>
        <taxon>Metazoa</taxon>
        <taxon>Ecdysozoa</taxon>
        <taxon>Arthropoda</taxon>
        <taxon>Hexapoda</taxon>
        <taxon>Insecta</taxon>
        <taxon>Pterygota</taxon>
        <taxon>Neoptera</taxon>
        <taxon>Endopterygota</taxon>
        <taxon>Hymenoptera</taxon>
        <taxon>Apocrita</taxon>
        <taxon>Aculeata</taxon>
        <taxon>Apoidea</taxon>
        <taxon>Anthophila</taxon>
        <taxon>Apidae</taxon>
        <taxon>Ceratina</taxon>
        <taxon>Zadontomerus</taxon>
    </lineage>
</organism>
<dbReference type="RefSeq" id="XP_026666576.1">
    <property type="nucleotide sequence ID" value="XM_026810775.1"/>
</dbReference>
<evidence type="ECO:0000256" key="1">
    <source>
        <dbReference type="SAM" id="SignalP"/>
    </source>
</evidence>
<keyword evidence="1" id="KW-0732">Signal</keyword>
<dbReference type="RefSeq" id="XP_026666575.1">
    <property type="nucleotide sequence ID" value="XM_026810774.1"/>
</dbReference>
<evidence type="ECO:0000313" key="4">
    <source>
        <dbReference type="RefSeq" id="XP_026666575.1"/>
    </source>
</evidence>